<evidence type="ECO:0000256" key="1">
    <source>
        <dbReference type="ARBA" id="ARBA00023235"/>
    </source>
</evidence>
<dbReference type="InterPro" id="IPR018333">
    <property type="entry name" value="Squalene_cyclase"/>
</dbReference>
<evidence type="ECO:0000313" key="3">
    <source>
        <dbReference type="Proteomes" id="UP001420932"/>
    </source>
</evidence>
<reference evidence="2 3" key="1">
    <citation type="submission" date="2024-01" db="EMBL/GenBank/DDBJ databases">
        <title>Genome assemblies of Stephania.</title>
        <authorList>
            <person name="Yang L."/>
        </authorList>
    </citation>
    <scope>NUCLEOTIDE SEQUENCE [LARGE SCALE GENOMIC DNA]</scope>
    <source>
        <strain evidence="2">YNDBR</strain>
        <tissue evidence="2">Leaf</tissue>
    </source>
</reference>
<protein>
    <recommendedName>
        <fullName evidence="4">Beta-amyrin synthase</fullName>
    </recommendedName>
</protein>
<accession>A0AAP0EF38</accession>
<sequence length="173" mass="19596">MCRTRVVEPATKEYTETHHPEAVRAATLNQLEMAESSIVYMWKLKVGEGGRPFSSYLFSTNNFVGRQRWEFNPEAGTPEERAQVEKARQVFRDNRFNVKPCSDALVRLEMLKENKIKYELSIPAVKIGENEEVGHEKVIGARRGASGSFLRCRPATVTGLAILLDHCFSLLPL</sequence>
<dbReference type="EMBL" id="JBBNAF010000012">
    <property type="protein sequence ID" value="KAK9092089.1"/>
    <property type="molecule type" value="Genomic_DNA"/>
</dbReference>
<keyword evidence="3" id="KW-1185">Reference proteome</keyword>
<evidence type="ECO:0008006" key="4">
    <source>
        <dbReference type="Google" id="ProtNLM"/>
    </source>
</evidence>
<dbReference type="InterPro" id="IPR008930">
    <property type="entry name" value="Terpenoid_cyclase/PrenylTrfase"/>
</dbReference>
<gene>
    <name evidence="2" type="ORF">Syun_027000</name>
</gene>
<comment type="caution">
    <text evidence="2">The sequence shown here is derived from an EMBL/GenBank/DDBJ whole genome shotgun (WGS) entry which is preliminary data.</text>
</comment>
<dbReference type="GO" id="GO:0016866">
    <property type="term" value="F:intramolecular transferase activity"/>
    <property type="evidence" value="ECO:0007669"/>
    <property type="project" value="InterPro"/>
</dbReference>
<dbReference type="SUPFAM" id="SSF48239">
    <property type="entry name" value="Terpenoid cyclases/Protein prenyltransferases"/>
    <property type="match status" value="1"/>
</dbReference>
<evidence type="ECO:0000313" key="2">
    <source>
        <dbReference type="EMBL" id="KAK9092089.1"/>
    </source>
</evidence>
<dbReference type="GO" id="GO:0016104">
    <property type="term" value="P:triterpenoid biosynthetic process"/>
    <property type="evidence" value="ECO:0007669"/>
    <property type="project" value="InterPro"/>
</dbReference>
<dbReference type="Proteomes" id="UP001420932">
    <property type="component" value="Unassembled WGS sequence"/>
</dbReference>
<dbReference type="AlphaFoldDB" id="A0AAP0EF38"/>
<keyword evidence="1" id="KW-0413">Isomerase</keyword>
<dbReference type="GO" id="GO:0005811">
    <property type="term" value="C:lipid droplet"/>
    <property type="evidence" value="ECO:0007669"/>
    <property type="project" value="InterPro"/>
</dbReference>
<dbReference type="PANTHER" id="PTHR11764">
    <property type="entry name" value="TERPENE CYCLASE/MUTASE FAMILY MEMBER"/>
    <property type="match status" value="1"/>
</dbReference>
<proteinExistence type="predicted"/>
<organism evidence="2 3">
    <name type="scientific">Stephania yunnanensis</name>
    <dbReference type="NCBI Taxonomy" id="152371"/>
    <lineage>
        <taxon>Eukaryota</taxon>
        <taxon>Viridiplantae</taxon>
        <taxon>Streptophyta</taxon>
        <taxon>Embryophyta</taxon>
        <taxon>Tracheophyta</taxon>
        <taxon>Spermatophyta</taxon>
        <taxon>Magnoliopsida</taxon>
        <taxon>Ranunculales</taxon>
        <taxon>Menispermaceae</taxon>
        <taxon>Menispermoideae</taxon>
        <taxon>Cissampelideae</taxon>
        <taxon>Stephania</taxon>
    </lineage>
</organism>
<dbReference type="PANTHER" id="PTHR11764:SF58">
    <property type="entry name" value="BETA-AMYRIN SYNTHASE-RELATED"/>
    <property type="match status" value="1"/>
</dbReference>
<name>A0AAP0EF38_9MAGN</name>